<protein>
    <submittedName>
        <fullName evidence="1">IS66 family insertion sequence element accessory protein TnpB</fullName>
    </submittedName>
</protein>
<dbReference type="EMBL" id="VCIA01000001">
    <property type="protein sequence ID" value="TMN22619.1"/>
    <property type="molecule type" value="Genomic_DNA"/>
</dbReference>
<reference evidence="1 2" key="1">
    <citation type="submission" date="2019-05" db="EMBL/GenBank/DDBJ databases">
        <title>Genomic analysis of Lentibacillus sp. NKC220-2.</title>
        <authorList>
            <person name="Oh Y.J."/>
        </authorList>
    </citation>
    <scope>NUCLEOTIDE SEQUENCE [LARGE SCALE GENOMIC DNA]</scope>
    <source>
        <strain evidence="1 2">NKC220-2</strain>
    </source>
</reference>
<name>A0A5S3QLG5_9BACI</name>
<dbReference type="NCBIfam" id="NF047593">
    <property type="entry name" value="IS66_ISAeme5_TnpA"/>
    <property type="match status" value="1"/>
</dbReference>
<comment type="caution">
    <text evidence="1">The sequence shown here is derived from an EMBL/GenBank/DDBJ whole genome shotgun (WGS) entry which is preliminary data.</text>
</comment>
<dbReference type="AlphaFoldDB" id="A0A5S3QLG5"/>
<gene>
    <name evidence="1" type="ORF">FFL34_11305</name>
</gene>
<proteinExistence type="predicted"/>
<evidence type="ECO:0000313" key="1">
    <source>
        <dbReference type="EMBL" id="TMN22619.1"/>
    </source>
</evidence>
<dbReference type="GO" id="GO:0006313">
    <property type="term" value="P:DNA transposition"/>
    <property type="evidence" value="ECO:0007669"/>
    <property type="project" value="InterPro"/>
</dbReference>
<dbReference type="Pfam" id="PF01527">
    <property type="entry name" value="HTH_Tnp_1"/>
    <property type="match status" value="1"/>
</dbReference>
<dbReference type="RefSeq" id="WP_138603526.1">
    <property type="nucleotide sequence ID" value="NZ_VCIA01000001.1"/>
</dbReference>
<dbReference type="OrthoDB" id="9808061at2"/>
<accession>A0A5S3QLG5</accession>
<dbReference type="GO" id="GO:0003677">
    <property type="term" value="F:DNA binding"/>
    <property type="evidence" value="ECO:0007669"/>
    <property type="project" value="InterPro"/>
</dbReference>
<sequence length="110" mass="13052">MTQKDKRIEWKTRYNAWKKSDQSIAEWCRNHDIKPHQMYYWVQQFEEGQDVQKEEPGQTQWLAVQMDNEMVTPEGQGPIYIHVGAISVEVRPDADRNLLSDIMKLLQSQC</sequence>
<organism evidence="1 2">
    <name type="scientific">Lentibacillus cibarius</name>
    <dbReference type="NCBI Taxonomy" id="2583219"/>
    <lineage>
        <taxon>Bacteria</taxon>
        <taxon>Bacillati</taxon>
        <taxon>Bacillota</taxon>
        <taxon>Bacilli</taxon>
        <taxon>Bacillales</taxon>
        <taxon>Bacillaceae</taxon>
        <taxon>Lentibacillus</taxon>
    </lineage>
</organism>
<evidence type="ECO:0000313" key="2">
    <source>
        <dbReference type="Proteomes" id="UP000306980"/>
    </source>
</evidence>
<dbReference type="InterPro" id="IPR002514">
    <property type="entry name" value="Transposase_8"/>
</dbReference>
<dbReference type="Proteomes" id="UP000306980">
    <property type="component" value="Unassembled WGS sequence"/>
</dbReference>
<dbReference type="GO" id="GO:0004803">
    <property type="term" value="F:transposase activity"/>
    <property type="evidence" value="ECO:0007669"/>
    <property type="project" value="InterPro"/>
</dbReference>